<keyword evidence="3" id="KW-1185">Reference proteome</keyword>
<evidence type="ECO:0000313" key="2">
    <source>
        <dbReference type="EMBL" id="OCC15951.1"/>
    </source>
</evidence>
<name>A0A1B9F854_9BACT</name>
<accession>A0A1B9F854</accession>
<evidence type="ECO:0000259" key="1">
    <source>
        <dbReference type="Pfam" id="PF13274"/>
    </source>
</evidence>
<reference evidence="2 3" key="1">
    <citation type="submission" date="2016-06" db="EMBL/GenBank/DDBJ databases">
        <title>Respiratory ammonification of nitrate coupled to the oxidation of elemental sulfur in deep-sea autotrophic thermophilic bacteria.</title>
        <authorList>
            <person name="Slobodkina G.B."/>
            <person name="Mardanov A.V."/>
            <person name="Ravin N.V."/>
            <person name="Frolova A.A."/>
            <person name="Viryasiv M.B."/>
            <person name="Chernyh N.A."/>
            <person name="Bonch-Osmolovskaya E.A."/>
            <person name="Slobodkin A.I."/>
        </authorList>
    </citation>
    <scope>NUCLEOTIDE SEQUENCE [LARGE SCALE GENOMIC DNA]</scope>
    <source>
        <strain evidence="2 3">S69</strain>
    </source>
</reference>
<dbReference type="Proteomes" id="UP000093080">
    <property type="component" value="Unassembled WGS sequence"/>
</dbReference>
<proteinExistence type="predicted"/>
<comment type="caution">
    <text evidence="2">The sequence shown here is derived from an EMBL/GenBank/DDBJ whole genome shotgun (WGS) entry which is preliminary data.</text>
</comment>
<dbReference type="EMBL" id="MAGO01000002">
    <property type="protein sequence ID" value="OCC15951.1"/>
    <property type="molecule type" value="Genomic_DNA"/>
</dbReference>
<dbReference type="PATRIC" id="fig|1156395.6.peg.417"/>
<dbReference type="Pfam" id="PF13274">
    <property type="entry name" value="SocA_Panacea"/>
    <property type="match status" value="1"/>
</dbReference>
<sequence>MKLQKLVYYCQAWSLVWDDKPLYSAQIQAWANGPVVPALYKLHRGKYTISEWPEGDPNNLTPQEKETIDAVLDFYGDKSSQWLIDLTHMEDPWRNARKGLGPGERGNRPIRLADMAEYYSSLNN</sequence>
<gene>
    <name evidence="2" type="ORF">DBT_0413</name>
</gene>
<feature type="domain" description="Antitoxin SocA-like Panacea" evidence="1">
    <location>
        <begin position="3"/>
        <end position="93"/>
    </location>
</feature>
<organism evidence="2 3">
    <name type="scientific">Dissulfuribacter thermophilus</name>
    <dbReference type="NCBI Taxonomy" id="1156395"/>
    <lineage>
        <taxon>Bacteria</taxon>
        <taxon>Pseudomonadati</taxon>
        <taxon>Thermodesulfobacteriota</taxon>
        <taxon>Dissulfuribacteria</taxon>
        <taxon>Dissulfuribacterales</taxon>
        <taxon>Dissulfuribacteraceae</taxon>
        <taxon>Dissulfuribacter</taxon>
    </lineage>
</organism>
<dbReference type="AlphaFoldDB" id="A0A1B9F854"/>
<evidence type="ECO:0000313" key="3">
    <source>
        <dbReference type="Proteomes" id="UP000093080"/>
    </source>
</evidence>
<protein>
    <submittedName>
        <fullName evidence="2">Putative prophage protein (Ps3)</fullName>
    </submittedName>
</protein>
<dbReference type="InterPro" id="IPR025272">
    <property type="entry name" value="SocA_Panacea"/>
</dbReference>